<feature type="transmembrane region" description="Helical" evidence="7">
    <location>
        <begin position="224"/>
        <end position="243"/>
    </location>
</feature>
<dbReference type="OrthoDB" id="9805682at2"/>
<evidence type="ECO:0000256" key="2">
    <source>
        <dbReference type="ARBA" id="ARBA00005745"/>
    </source>
</evidence>
<comment type="subcellular location">
    <subcellularLocation>
        <location evidence="1">Cell membrane</location>
        <topology evidence="1">Multi-pass membrane protein</topology>
    </subcellularLocation>
</comment>
<feature type="transmembrane region" description="Helical" evidence="7">
    <location>
        <begin position="372"/>
        <end position="392"/>
    </location>
</feature>
<dbReference type="Pfam" id="PF00482">
    <property type="entry name" value="T2SSF"/>
    <property type="match status" value="2"/>
</dbReference>
<evidence type="ECO:0000259" key="8">
    <source>
        <dbReference type="Pfam" id="PF00482"/>
    </source>
</evidence>
<keyword evidence="3" id="KW-1003">Cell membrane</keyword>
<reference evidence="9 10" key="1">
    <citation type="submission" date="2015-11" db="EMBL/GenBank/DDBJ databases">
        <title>Exploring the genomic traits of fungus-feeding bacterial genus Collimonas.</title>
        <authorList>
            <person name="Song C."/>
            <person name="Schmidt R."/>
            <person name="de Jager V."/>
            <person name="Krzyzanowska D."/>
            <person name="Jongedijk E."/>
            <person name="Cankar K."/>
            <person name="Beekwilder J."/>
            <person name="van Veen A."/>
            <person name="de Boer W."/>
            <person name="van Veen J.A."/>
            <person name="Garbeva P."/>
        </authorList>
    </citation>
    <scope>NUCLEOTIDE SEQUENCE [LARGE SCALE GENOMIC DNA]</scope>
    <source>
        <strain evidence="9 10">Ter282</strain>
    </source>
</reference>
<gene>
    <name evidence="9" type="ORF">CAter282_0432</name>
</gene>
<dbReference type="EMBL" id="CP013235">
    <property type="protein sequence ID" value="AMP08248.1"/>
    <property type="molecule type" value="Genomic_DNA"/>
</dbReference>
<keyword evidence="4 7" id="KW-0812">Transmembrane</keyword>
<dbReference type="InterPro" id="IPR018076">
    <property type="entry name" value="T2SS_GspF_dom"/>
</dbReference>
<accession>A0A127QDW6</accession>
<comment type="similarity">
    <text evidence="2">Belongs to the GSP F family.</text>
</comment>
<dbReference type="InterPro" id="IPR042094">
    <property type="entry name" value="T2SS_GspF_sf"/>
</dbReference>
<keyword evidence="5 7" id="KW-1133">Transmembrane helix</keyword>
<dbReference type="Gene3D" id="1.20.81.30">
    <property type="entry name" value="Type II secretion system (T2SS), domain F"/>
    <property type="match status" value="2"/>
</dbReference>
<dbReference type="AlphaFoldDB" id="A0A127QDW6"/>
<dbReference type="InterPro" id="IPR003004">
    <property type="entry name" value="GspF/PilC"/>
</dbReference>
<dbReference type="PRINTS" id="PR00812">
    <property type="entry name" value="BCTERIALGSPF"/>
</dbReference>
<keyword evidence="10" id="KW-1185">Reference proteome</keyword>
<name>A0A127QDW6_9BURK</name>
<proteinExistence type="inferred from homology"/>
<evidence type="ECO:0000256" key="6">
    <source>
        <dbReference type="ARBA" id="ARBA00023136"/>
    </source>
</evidence>
<feature type="transmembrane region" description="Helical" evidence="7">
    <location>
        <begin position="163"/>
        <end position="189"/>
    </location>
</feature>
<dbReference type="PANTHER" id="PTHR30012">
    <property type="entry name" value="GENERAL SECRETION PATHWAY PROTEIN"/>
    <property type="match status" value="1"/>
</dbReference>
<organism evidence="9 10">
    <name type="scientific">Collimonas arenae</name>
    <dbReference type="NCBI Taxonomy" id="279058"/>
    <lineage>
        <taxon>Bacteria</taxon>
        <taxon>Pseudomonadati</taxon>
        <taxon>Pseudomonadota</taxon>
        <taxon>Betaproteobacteria</taxon>
        <taxon>Burkholderiales</taxon>
        <taxon>Oxalobacteraceae</taxon>
        <taxon>Collimonas</taxon>
    </lineage>
</organism>
<dbReference type="PANTHER" id="PTHR30012:SF0">
    <property type="entry name" value="TYPE II SECRETION SYSTEM PROTEIN F-RELATED"/>
    <property type="match status" value="1"/>
</dbReference>
<dbReference type="Proteomes" id="UP000071778">
    <property type="component" value="Chromosome"/>
</dbReference>
<feature type="domain" description="Type II secretion system protein GspF" evidence="8">
    <location>
        <begin position="272"/>
        <end position="391"/>
    </location>
</feature>
<dbReference type="GO" id="GO:0005886">
    <property type="term" value="C:plasma membrane"/>
    <property type="evidence" value="ECO:0007669"/>
    <property type="project" value="UniProtKB-SubCell"/>
</dbReference>
<feature type="domain" description="Type II secretion system protein GspF" evidence="8">
    <location>
        <begin position="67"/>
        <end position="190"/>
    </location>
</feature>
<dbReference type="RefSeq" id="WP_061532087.1">
    <property type="nucleotide sequence ID" value="NZ_CP013233.1"/>
</dbReference>
<evidence type="ECO:0000256" key="5">
    <source>
        <dbReference type="ARBA" id="ARBA00022989"/>
    </source>
</evidence>
<evidence type="ECO:0000313" key="9">
    <source>
        <dbReference type="EMBL" id="AMP08248.1"/>
    </source>
</evidence>
<evidence type="ECO:0000256" key="4">
    <source>
        <dbReference type="ARBA" id="ARBA00022692"/>
    </source>
</evidence>
<evidence type="ECO:0000313" key="10">
    <source>
        <dbReference type="Proteomes" id="UP000071778"/>
    </source>
</evidence>
<keyword evidence="6 7" id="KW-0472">Membrane</keyword>
<evidence type="ECO:0000256" key="3">
    <source>
        <dbReference type="ARBA" id="ARBA00022475"/>
    </source>
</evidence>
<sequence length="400" mass="43288">MQYDVRALSAEHLMVQLFVDANDESDACRQVEARGLFIATIQPVRGNGLGAILPTGASKGRFSLVLFSQELLALLTAGLSIVESLEALLEKETSNSTRGVITRLLASLHEGRRFSNALAEQSEIFPPLYIGIVKAAEGTSDLPRSLARFIDYQQRIDSVRNKVISAAIYPLILLIVGGGVSGFLIGYVVPRFAEVYQGAGRSLPWLSQLLLDWGQFATNNSKTVLIMVVVGLVGLFLGLRHAIAHGGMTRLINKLPGIGERVHIYELSRLYLTLGMLLEGGIPIVSAMNTVQGIVSLQIRTGLSLASEAIQSGGSLSTAFEANRLTTPISLRMLRVGERSGELGQMLTQSAAFYDGEISRWIDRFTRTFEPILMAIIGIIVGGIVVLLYMPIFDLAGSLS</sequence>
<evidence type="ECO:0000256" key="1">
    <source>
        <dbReference type="ARBA" id="ARBA00004651"/>
    </source>
</evidence>
<protein>
    <submittedName>
        <fullName evidence="9">Type II secretion system (T2SS), F family protein</fullName>
    </submittedName>
</protein>
<evidence type="ECO:0000256" key="7">
    <source>
        <dbReference type="SAM" id="Phobius"/>
    </source>
</evidence>
<dbReference type="PATRIC" id="fig|279058.17.peg.472"/>